<dbReference type="GO" id="GO:0009249">
    <property type="term" value="P:protein lipoylation"/>
    <property type="evidence" value="ECO:0007669"/>
    <property type="project" value="TreeGrafter"/>
</dbReference>
<protein>
    <recommendedName>
        <fullName evidence="5">Glycine cleavage system H protein</fullName>
    </recommendedName>
</protein>
<dbReference type="InterPro" id="IPR002930">
    <property type="entry name" value="GCV_H"/>
</dbReference>
<dbReference type="CDD" id="cd06848">
    <property type="entry name" value="GCS_H"/>
    <property type="match status" value="1"/>
</dbReference>
<evidence type="ECO:0000259" key="6">
    <source>
        <dbReference type="PROSITE" id="PS50968"/>
    </source>
</evidence>
<dbReference type="PANTHER" id="PTHR11715">
    <property type="entry name" value="GLYCINE CLEAVAGE SYSTEM H PROTEIN"/>
    <property type="match status" value="1"/>
</dbReference>
<dbReference type="InterPro" id="IPR011053">
    <property type="entry name" value="Single_hybrid_motif"/>
</dbReference>
<dbReference type="PANTHER" id="PTHR11715:SF3">
    <property type="entry name" value="GLYCINE CLEAVAGE SYSTEM H PROTEIN-RELATED"/>
    <property type="match status" value="1"/>
</dbReference>
<dbReference type="InterPro" id="IPR017453">
    <property type="entry name" value="GCV_H_sub"/>
</dbReference>
<evidence type="ECO:0000256" key="1">
    <source>
        <dbReference type="ARBA" id="ARBA00009249"/>
    </source>
</evidence>
<gene>
    <name evidence="8" type="primary">ppl</name>
</gene>
<dbReference type="PROSITE" id="PS00189">
    <property type="entry name" value="LIPOYL"/>
    <property type="match status" value="1"/>
</dbReference>
<reference evidence="8" key="1">
    <citation type="submission" date="2025-08" db="UniProtKB">
        <authorList>
            <consortium name="RefSeq"/>
        </authorList>
    </citation>
    <scope>IDENTIFICATION</scope>
    <source>
        <strain evidence="8">USDA-PBARC FA_bdor</strain>
        <tissue evidence="8">Whole organism</tissue>
    </source>
</reference>
<dbReference type="NCBIfam" id="NF002270">
    <property type="entry name" value="PRK01202.1"/>
    <property type="match status" value="1"/>
</dbReference>
<keyword evidence="7" id="KW-1185">Reference proteome</keyword>
<comment type="similarity">
    <text evidence="1 5">Belongs to the GcvH family.</text>
</comment>
<evidence type="ECO:0000256" key="2">
    <source>
        <dbReference type="ARBA" id="ARBA00022823"/>
    </source>
</evidence>
<dbReference type="CTD" id="5493"/>
<dbReference type="GO" id="GO:0005739">
    <property type="term" value="C:mitochondrion"/>
    <property type="evidence" value="ECO:0007669"/>
    <property type="project" value="UniProtKB-SubCell"/>
</dbReference>
<keyword evidence="2 4" id="KW-0450">Lipoyl</keyword>
<organism evidence="7 8">
    <name type="scientific">Fopius arisanus</name>
    <dbReference type="NCBI Taxonomy" id="64838"/>
    <lineage>
        <taxon>Eukaryota</taxon>
        <taxon>Metazoa</taxon>
        <taxon>Ecdysozoa</taxon>
        <taxon>Arthropoda</taxon>
        <taxon>Hexapoda</taxon>
        <taxon>Insecta</taxon>
        <taxon>Pterygota</taxon>
        <taxon>Neoptera</taxon>
        <taxon>Endopterygota</taxon>
        <taxon>Hymenoptera</taxon>
        <taxon>Apocrita</taxon>
        <taxon>Ichneumonoidea</taxon>
        <taxon>Braconidae</taxon>
        <taxon>Opiinae</taxon>
        <taxon>Fopius</taxon>
    </lineage>
</organism>
<dbReference type="Pfam" id="PF01597">
    <property type="entry name" value="GCV_H"/>
    <property type="match status" value="1"/>
</dbReference>
<dbReference type="GeneID" id="105273375"/>
<dbReference type="KEGG" id="fas:105273375"/>
<evidence type="ECO:0000256" key="3">
    <source>
        <dbReference type="ARBA" id="ARBA00022946"/>
    </source>
</evidence>
<dbReference type="AlphaFoldDB" id="A0A9R1TS56"/>
<name>A0A9R1TS56_9HYME</name>
<dbReference type="HAMAP" id="MF_00272">
    <property type="entry name" value="GcvH"/>
    <property type="match status" value="1"/>
</dbReference>
<dbReference type="RefSeq" id="XP_011314083.1">
    <property type="nucleotide sequence ID" value="XM_011315781.1"/>
</dbReference>
<dbReference type="InterPro" id="IPR033753">
    <property type="entry name" value="GCV_H/Fam206"/>
</dbReference>
<comment type="subunit">
    <text evidence="5">The glycine cleavage system is composed of four proteins: P, T, L and H.</text>
</comment>
<proteinExistence type="inferred from homology"/>
<comment type="subcellular location">
    <subcellularLocation>
        <location evidence="5">Mitochondrion</location>
    </subcellularLocation>
</comment>
<evidence type="ECO:0000256" key="4">
    <source>
        <dbReference type="PIRSR" id="PIRSR617453-50"/>
    </source>
</evidence>
<dbReference type="GO" id="GO:0019464">
    <property type="term" value="P:glycine decarboxylation via glycine cleavage system"/>
    <property type="evidence" value="ECO:0007669"/>
    <property type="project" value="UniProtKB-UniRule"/>
</dbReference>
<accession>A0A9R1TS56</accession>
<evidence type="ECO:0000313" key="7">
    <source>
        <dbReference type="Proteomes" id="UP000694866"/>
    </source>
</evidence>
<dbReference type="OrthoDB" id="10264154at2759"/>
<comment type="function">
    <text evidence="5">The H protein shuttles the methylamine group of glycine from the P protein to the T protein.</text>
</comment>
<dbReference type="Proteomes" id="UP000694866">
    <property type="component" value="Unplaced"/>
</dbReference>
<feature type="modified residue" description="N6-lipoyllysine" evidence="4">
    <location>
        <position position="106"/>
    </location>
</feature>
<evidence type="ECO:0000256" key="5">
    <source>
        <dbReference type="RuleBase" id="RU364055"/>
    </source>
</evidence>
<dbReference type="NCBIfam" id="TIGR00527">
    <property type="entry name" value="gcvH"/>
    <property type="match status" value="1"/>
</dbReference>
<dbReference type="GO" id="GO:0005960">
    <property type="term" value="C:glycine cleavage complex"/>
    <property type="evidence" value="ECO:0007669"/>
    <property type="project" value="UniProtKB-UniRule"/>
</dbReference>
<dbReference type="SUPFAM" id="SSF51230">
    <property type="entry name" value="Single hybrid motif"/>
    <property type="match status" value="1"/>
</dbReference>
<keyword evidence="3 5" id="KW-0809">Transit peptide</keyword>
<dbReference type="PROSITE" id="PS50968">
    <property type="entry name" value="BIOTINYL_LIPOYL"/>
    <property type="match status" value="1"/>
</dbReference>
<sequence length="172" mass="19061">MARLVSQVFKHSLKPFSCAQGSKIGNCRCKFAGFTHVRSIVTTSVFRAEKWFTEKHEWVEIDGKIGTVGISDYAQDALGDVVYAQLPDVGTEIKQDEEVGALESVKAASEVISPVSGKVVEKNDAVENKPGLINTSCYTEGWLFKVELSLPDEITKLMNEKSYEEFLKSDPH</sequence>
<dbReference type="InterPro" id="IPR000089">
    <property type="entry name" value="Biotin_lipoyl"/>
</dbReference>
<evidence type="ECO:0000313" key="8">
    <source>
        <dbReference type="RefSeq" id="XP_011314083.1"/>
    </source>
</evidence>
<comment type="cofactor">
    <cofactor evidence="5">
        <name>(R)-lipoate</name>
        <dbReference type="ChEBI" id="CHEBI:83088"/>
    </cofactor>
    <text evidence="5">Binds 1 lipoyl cofactor covalently.</text>
</comment>
<keyword evidence="5" id="KW-0496">Mitochondrion</keyword>
<feature type="domain" description="Lipoyl-binding" evidence="6">
    <location>
        <begin position="65"/>
        <end position="147"/>
    </location>
</feature>
<dbReference type="InterPro" id="IPR003016">
    <property type="entry name" value="2-oxoA_DH_lipoyl-BS"/>
</dbReference>
<dbReference type="Gene3D" id="2.40.50.100">
    <property type="match status" value="1"/>
</dbReference>